<dbReference type="SUPFAM" id="SSF51120">
    <property type="entry name" value="beta-Roll"/>
    <property type="match status" value="1"/>
</dbReference>
<dbReference type="Gene3D" id="2.150.10.10">
    <property type="entry name" value="Serralysin-like metalloprotease, C-terminal"/>
    <property type="match status" value="1"/>
</dbReference>
<evidence type="ECO:0000313" key="3">
    <source>
        <dbReference type="EMBL" id="MFD1007136.1"/>
    </source>
</evidence>
<protein>
    <submittedName>
        <fullName evidence="3">VWA domain-containing protein</fullName>
    </submittedName>
</protein>
<accession>A0ABW3KGH4</accession>
<sequence>NFEATDVTGATVTAEIADTLDTVTATLSTDTSSVAEGGEVTYTVTLTNQDGLPINDHGALTFTLTDGTEVTVPANDTTGSVTVTVADGVGQTTIENSLESVNGNVNADGDAHFENLVLGEEELTITVLSYEVRLGTKEDDELNAADNSNSIIIGDVPTSPIVEAGQNYNIAFIVDSSGSMGGQGVADAKNSIRTVINNLKDGAQESDSGSVNIYISDFDSQVQSTVTFNLTAPNLDAQLESFLASMTNGGGTNYETAFKDAANWFQSDIATNNVDAKDVTYFITDGKPTYYESKEVKVLGGINADTQDIGDTRTVWEGGWWDGARVTYTVRADGNGGNEWSVTGGNGQDTTNTVKNQSKAAFELLKEQSTVEAIGLGSNVSNSDLEYYDSDGQVQTGIDPSDLADTILGTTVDVPMGEDSITGGDGNDILFGDSLILGGTDTGISTQGVLQNYVAGQLGKSVSETTNQDIYQYITENHAEFNRSTDLDNDDSITGGAGNDIIYGQGGNDIIDGGAGNDIIYGGTGADYITGGLGDDIIDLGTSELGGIVDLNAAGLIGDGAADTLYWSAEEAESGQNQHDVVKSFELGIDKLDLTDFLTADNSDSIGYLTAEADGDDTVIKVTSSTGAELSITLDGVAYDQDILNQVLVDDLVGKLLDNG</sequence>
<dbReference type="InterPro" id="IPR018511">
    <property type="entry name" value="Hemolysin-typ_Ca-bd_CS"/>
</dbReference>
<dbReference type="CDD" id="cd00198">
    <property type="entry name" value="vWFA"/>
    <property type="match status" value="1"/>
</dbReference>
<dbReference type="RefSeq" id="WP_379557062.1">
    <property type="nucleotide sequence ID" value="NZ_JBHTJS010000007.1"/>
</dbReference>
<name>A0ABW3KGH4_9GAMM</name>
<dbReference type="PROSITE" id="PS00330">
    <property type="entry name" value="HEMOLYSIN_CALCIUM"/>
    <property type="match status" value="3"/>
</dbReference>
<evidence type="ECO:0000259" key="2">
    <source>
        <dbReference type="PROSITE" id="PS50234"/>
    </source>
</evidence>
<evidence type="ECO:0000256" key="1">
    <source>
        <dbReference type="ARBA" id="ARBA00022837"/>
    </source>
</evidence>
<gene>
    <name evidence="3" type="ORF">ACFQ1C_03050</name>
</gene>
<dbReference type="InterPro" id="IPR001343">
    <property type="entry name" value="Hemolysn_Ca-bd"/>
</dbReference>
<dbReference type="InterPro" id="IPR036465">
    <property type="entry name" value="vWFA_dom_sf"/>
</dbReference>
<dbReference type="InterPro" id="IPR002035">
    <property type="entry name" value="VWF_A"/>
</dbReference>
<proteinExistence type="predicted"/>
<dbReference type="InterPro" id="IPR011049">
    <property type="entry name" value="Serralysin-like_metalloprot_C"/>
</dbReference>
<organism evidence="3 4">
    <name type="scientific">Oceanisphaera ostreae</name>
    <dbReference type="NCBI Taxonomy" id="914151"/>
    <lineage>
        <taxon>Bacteria</taxon>
        <taxon>Pseudomonadati</taxon>
        <taxon>Pseudomonadota</taxon>
        <taxon>Gammaproteobacteria</taxon>
        <taxon>Aeromonadales</taxon>
        <taxon>Aeromonadaceae</taxon>
        <taxon>Oceanisphaera</taxon>
    </lineage>
</organism>
<evidence type="ECO:0000313" key="4">
    <source>
        <dbReference type="Proteomes" id="UP001597048"/>
    </source>
</evidence>
<dbReference type="EMBL" id="JBHTJS010000007">
    <property type="protein sequence ID" value="MFD1007136.1"/>
    <property type="molecule type" value="Genomic_DNA"/>
</dbReference>
<dbReference type="SMART" id="SM00327">
    <property type="entry name" value="VWA"/>
    <property type="match status" value="1"/>
</dbReference>
<dbReference type="Proteomes" id="UP001597048">
    <property type="component" value="Unassembled WGS sequence"/>
</dbReference>
<dbReference type="InterPro" id="IPR046779">
    <property type="entry name" value="LapA_adhesin_dom"/>
</dbReference>
<feature type="non-terminal residue" evidence="3">
    <location>
        <position position="1"/>
    </location>
</feature>
<keyword evidence="4" id="KW-1185">Reference proteome</keyword>
<dbReference type="Gene3D" id="3.40.50.410">
    <property type="entry name" value="von Willebrand factor, type A domain"/>
    <property type="match status" value="1"/>
</dbReference>
<dbReference type="Pfam" id="PF00353">
    <property type="entry name" value="HemolysinCabind"/>
    <property type="match status" value="2"/>
</dbReference>
<dbReference type="SUPFAM" id="SSF53300">
    <property type="entry name" value="vWA-like"/>
    <property type="match status" value="1"/>
</dbReference>
<reference evidence="4" key="1">
    <citation type="journal article" date="2019" name="Int. J. Syst. Evol. Microbiol.">
        <title>The Global Catalogue of Microorganisms (GCM) 10K type strain sequencing project: providing services to taxonomists for standard genome sequencing and annotation.</title>
        <authorList>
            <consortium name="The Broad Institute Genomics Platform"/>
            <consortium name="The Broad Institute Genome Sequencing Center for Infectious Disease"/>
            <person name="Wu L."/>
            <person name="Ma J."/>
        </authorList>
    </citation>
    <scope>NUCLEOTIDE SEQUENCE [LARGE SCALE GENOMIC DNA]</scope>
    <source>
        <strain evidence="4">CCUG 60525</strain>
    </source>
</reference>
<dbReference type="PROSITE" id="PS50234">
    <property type="entry name" value="VWFA"/>
    <property type="match status" value="1"/>
</dbReference>
<keyword evidence="1" id="KW-0106">Calcium</keyword>
<dbReference type="Pfam" id="PF00092">
    <property type="entry name" value="VWA"/>
    <property type="match status" value="1"/>
</dbReference>
<comment type="caution">
    <text evidence="3">The sequence shown here is derived from an EMBL/GenBank/DDBJ whole genome shotgun (WGS) entry which is preliminary data.</text>
</comment>
<dbReference type="Pfam" id="PF20579">
    <property type="entry name" value="LapA"/>
    <property type="match status" value="1"/>
</dbReference>
<dbReference type="PRINTS" id="PR00313">
    <property type="entry name" value="CABNDNGRPT"/>
</dbReference>
<feature type="domain" description="VWFA" evidence="2">
    <location>
        <begin position="169"/>
        <end position="412"/>
    </location>
</feature>